<gene>
    <name evidence="3" type="ORF">AA314_01138</name>
</gene>
<dbReference type="PANTHER" id="PTHR46344:SF27">
    <property type="entry name" value="KELCH REPEAT SUPERFAMILY PROTEIN"/>
    <property type="match status" value="1"/>
</dbReference>
<dbReference type="InterPro" id="IPR037293">
    <property type="entry name" value="Gal_Oxidase_central_sf"/>
</dbReference>
<accession>A0AAC8Q2C7</accession>
<evidence type="ECO:0000313" key="3">
    <source>
        <dbReference type="EMBL" id="AKI99511.1"/>
    </source>
</evidence>
<dbReference type="Pfam" id="PF24681">
    <property type="entry name" value="Kelch_KLHDC2_KLHL20_DRC7"/>
    <property type="match status" value="2"/>
</dbReference>
<dbReference type="Gene3D" id="2.120.10.80">
    <property type="entry name" value="Kelch-type beta propeller"/>
    <property type="match status" value="1"/>
</dbReference>
<dbReference type="SUPFAM" id="SSF50965">
    <property type="entry name" value="Galactose oxidase, central domain"/>
    <property type="match status" value="2"/>
</dbReference>
<dbReference type="InterPro" id="IPR015915">
    <property type="entry name" value="Kelch-typ_b-propeller"/>
</dbReference>
<dbReference type="SUPFAM" id="SSF117281">
    <property type="entry name" value="Kelch motif"/>
    <property type="match status" value="2"/>
</dbReference>
<dbReference type="PANTHER" id="PTHR46344">
    <property type="entry name" value="OS02G0202900 PROTEIN"/>
    <property type="match status" value="1"/>
</dbReference>
<dbReference type="InterPro" id="IPR006652">
    <property type="entry name" value="Kelch_1"/>
</dbReference>
<evidence type="ECO:0000256" key="1">
    <source>
        <dbReference type="ARBA" id="ARBA00022441"/>
    </source>
</evidence>
<evidence type="ECO:0000256" key="2">
    <source>
        <dbReference type="ARBA" id="ARBA00022737"/>
    </source>
</evidence>
<dbReference type="Proteomes" id="UP000035579">
    <property type="component" value="Chromosome"/>
</dbReference>
<protein>
    <submittedName>
        <fullName evidence="3">Branched-chain amino acid ABC transporter, amino acid-binding protein</fullName>
    </submittedName>
</protein>
<sequence>MCISLEASAPRWLALLAALSLVACRAPIEEPKVTGPAVPSLFLELRSVTGEPVSEASVQLASGQSARSDASGQLLLEKLQPGLQLMHVRAPAFAPSLATFTLEENIQAGASLKLLPLGEPIPFNASKGIKTTSGGVSLDVPENALFDEAGGLIQGQVEVILAALDLEGGELLAAPGMMEGITRPGVEPVGLESLGVVVVIFQQDGHVIPFARRIGVRGQVPGSVTVGSESVRGQVPGSVTVGSEKRLPETVPAWRLEQDSGQWSPTGDMGRIVEAEEKPGTYEWEVTVDNPSPVFNVALPYWWRSKLADAGNPLQPPDPPWVETACLEVRVEDENGQPVAGRAVVARGVEYMGMSRGVTDENGQVLLEVMRARRVEVDAGGEPAKVVSENAGTCSGQGAPPRQETLQVPVRMCTPGAERDCAHGGPKGTLDRGVCRASRQYCDALGTQWSETCQGEVTPQRERCDNALDDDCDGEVNESCAPVCLEGEERRCYEGPEGSDGVGLCAGGVQKCVARGTAWGACEGQVLPREEDCSKPGDEDCDGVACQCWPGQEEKCEYGGPAGTEGVGACRASMRTCNDSGTEWEACTGEVTPLPEELCTTPGDDDCDGVENEGTVCVCVPHSSQGCYSGPEGTQGVGQCHAGTQQCNASGTGWGACTGEVTPQVESCANATDDDCNGHINDAPACLCLPGATGSCYTGPTGTQDVGLCHAGIRMCAASGTEWEACTGEVKPLPEELCTTPGDDDCDGVENETSVCVCVPGASESCYGGPTGTQGVGVCSAGTRTCNASGTAWGTCTGDVTPVAELCFNTQDDDCDGQIDENPPCAWSRASSMSFARARHTATLLGNGKVLVSGGTSTSNIVLQEAELYDPGTNTWSAAGSMASSRDRHTATLLGNGKVLVAGGVDENILSLKSAELYDPVSNTWSSVGSMTAYREGHTATLLGNGKVLIAGGLSIYAELYDPGTNTWSSAGTMDSLRHKATATLLGNGKVLVSGGEGAGNTFHQTAELYDPVSNTWSPAGSMTSPRERHTATLLGNGKVLVSGGRSGSSGYLQTAEVYDPVSNTWSPAGSIATPRYRHTATLLGNGRVLITGGYSGSSHPLTAELYDPVSNTWSSAGSMATLHDDHTATLLGNGKVLVSGAFGTSAVARAAELYDPGTNTWSSVGAMASPRSGHTATLLGNGKVLVSGEGDGPSPTTAEAYDPVTNTWSSAGTMPSPPQLEHTATLLSNGKVLVPGGYNGSTVLNTAQVYDPATNSWSAAGDMTSSRARHTATRLGNGKVLVAGGYNGDHGMHAYVNSEVYDPVLGTWSSAGNMTRHRRMHTATLLSNGKVLVAGGWGHMIGDSARYYLLAAEVFDPVLGTWSAVSSMAARRNRHRATLLSDGRVLVSGGQNDERVASSPEAIGSAEVYNPATDTWSSAGTMASPRLDHTATLLSNGKVLVTGGCGSGDAPLKTAELYTPGTGTGTWSAVSDMRSPRCGHTATLLSNGAVLVSGGKDASGNPLETAEVYDPVTDTWTTLSPSLTSHLASPLPR</sequence>
<evidence type="ECO:0000313" key="4">
    <source>
        <dbReference type="Proteomes" id="UP000035579"/>
    </source>
</evidence>
<dbReference type="EMBL" id="CP011509">
    <property type="protein sequence ID" value="AKI99511.1"/>
    <property type="molecule type" value="Genomic_DNA"/>
</dbReference>
<dbReference type="InterPro" id="IPR011043">
    <property type="entry name" value="Gal_Oxase/kelch_b-propeller"/>
</dbReference>
<reference evidence="3 4" key="1">
    <citation type="submission" date="2015-05" db="EMBL/GenBank/DDBJ databases">
        <title>Genome assembly of Archangium gephyra DSM 2261.</title>
        <authorList>
            <person name="Sharma G."/>
            <person name="Subramanian S."/>
        </authorList>
    </citation>
    <scope>NUCLEOTIDE SEQUENCE [LARGE SCALE GENOMIC DNA]</scope>
    <source>
        <strain evidence="3 4">DSM 2261</strain>
    </source>
</reference>
<keyword evidence="2" id="KW-0677">Repeat</keyword>
<dbReference type="KEGG" id="age:AA314_01138"/>
<dbReference type="Pfam" id="PF01344">
    <property type="entry name" value="Kelch_1"/>
    <property type="match status" value="4"/>
</dbReference>
<dbReference type="Gene3D" id="2.130.10.80">
    <property type="entry name" value="Galactose oxidase/kelch, beta-propeller"/>
    <property type="match status" value="7"/>
</dbReference>
<organism evidence="3 4">
    <name type="scientific">Archangium gephyra</name>
    <dbReference type="NCBI Taxonomy" id="48"/>
    <lineage>
        <taxon>Bacteria</taxon>
        <taxon>Pseudomonadati</taxon>
        <taxon>Myxococcota</taxon>
        <taxon>Myxococcia</taxon>
        <taxon>Myxococcales</taxon>
        <taxon>Cystobacterineae</taxon>
        <taxon>Archangiaceae</taxon>
        <taxon>Archangium</taxon>
    </lineage>
</organism>
<dbReference type="SMART" id="SM00612">
    <property type="entry name" value="Kelch"/>
    <property type="match status" value="14"/>
</dbReference>
<name>A0AAC8Q2C7_9BACT</name>
<dbReference type="RefSeq" id="WP_053066116.1">
    <property type="nucleotide sequence ID" value="NZ_CP011509.1"/>
</dbReference>
<keyword evidence="1" id="KW-0880">Kelch repeat</keyword>
<proteinExistence type="predicted"/>